<organism evidence="1 2">
    <name type="scientific">Lipomyces kononenkoae</name>
    <name type="common">Yeast</name>
    <dbReference type="NCBI Taxonomy" id="34357"/>
    <lineage>
        <taxon>Eukaryota</taxon>
        <taxon>Fungi</taxon>
        <taxon>Dikarya</taxon>
        <taxon>Ascomycota</taxon>
        <taxon>Saccharomycotina</taxon>
        <taxon>Lipomycetes</taxon>
        <taxon>Lipomycetales</taxon>
        <taxon>Lipomycetaceae</taxon>
        <taxon>Lipomyces</taxon>
    </lineage>
</organism>
<proteinExistence type="predicted"/>
<comment type="caution">
    <text evidence="1">The sequence shown here is derived from an EMBL/GenBank/DDBJ whole genome shotgun (WGS) entry which is preliminary data.</text>
</comment>
<reference evidence="2" key="1">
    <citation type="journal article" date="2024" name="Front. Bioeng. Biotechnol.">
        <title>Genome-scale model development and genomic sequencing of the oleaginous clade Lipomyces.</title>
        <authorList>
            <person name="Czajka J.J."/>
            <person name="Han Y."/>
            <person name="Kim J."/>
            <person name="Mondo S.J."/>
            <person name="Hofstad B.A."/>
            <person name="Robles A."/>
            <person name="Haridas S."/>
            <person name="Riley R."/>
            <person name="LaButti K."/>
            <person name="Pangilinan J."/>
            <person name="Andreopoulos W."/>
            <person name="Lipzen A."/>
            <person name="Yan J."/>
            <person name="Wang M."/>
            <person name="Ng V."/>
            <person name="Grigoriev I.V."/>
            <person name="Spatafora J.W."/>
            <person name="Magnuson J.K."/>
            <person name="Baker S.E."/>
            <person name="Pomraning K.R."/>
        </authorList>
    </citation>
    <scope>NUCLEOTIDE SEQUENCE [LARGE SCALE GENOMIC DNA]</scope>
    <source>
        <strain evidence="2">CBS 7786</strain>
    </source>
</reference>
<evidence type="ECO:0000313" key="1">
    <source>
        <dbReference type="EMBL" id="KAK9240256.1"/>
    </source>
</evidence>
<evidence type="ECO:0000313" key="2">
    <source>
        <dbReference type="Proteomes" id="UP001433508"/>
    </source>
</evidence>
<keyword evidence="2" id="KW-1185">Reference proteome</keyword>
<accession>A0ACC3T8I0</accession>
<gene>
    <name evidence="1" type="ORF">V1525DRAFT_225091</name>
</gene>
<dbReference type="Proteomes" id="UP001433508">
    <property type="component" value="Unassembled WGS sequence"/>
</dbReference>
<protein>
    <submittedName>
        <fullName evidence="1">Uncharacterized protein</fullName>
    </submittedName>
</protein>
<dbReference type="EMBL" id="MU971340">
    <property type="protein sequence ID" value="KAK9240256.1"/>
    <property type="molecule type" value="Genomic_DNA"/>
</dbReference>
<name>A0ACC3T8I0_LIPKO</name>
<sequence length="282" mass="30788">MHGERRLQVQLLSVPDCPLVQKVRSSLDNCLRQAKLQAVVEELVGEYSSPTLLVNGFDVTGRPTPSGAQISCRLDLPNDEEILAALCVVPVLDCEHEREKQLLRAAFRTLLDTTHSVRMSDLSAITGLDRDMATEYVGRLCQLGLLKLDPNGAIVGAAGLSVSHTKHELVFEGRRFWAWCALDILGIFGALGASGFTKSSGALGNEPIQVDFVDGVPQQTGIVIFIPDISLVTSICRDWCPNVILFPSKTEGDEWLRNRPLDGSLLSIQNVAKVAEKIWSSI</sequence>